<dbReference type="InterPro" id="IPR000644">
    <property type="entry name" value="CBS_dom"/>
</dbReference>
<evidence type="ECO:0000259" key="3">
    <source>
        <dbReference type="PROSITE" id="PS51371"/>
    </source>
</evidence>
<dbReference type="EMBL" id="DTGR01000111">
    <property type="protein sequence ID" value="HHS29420.1"/>
    <property type="molecule type" value="Genomic_DNA"/>
</dbReference>
<dbReference type="PANTHER" id="PTHR48108:SF26">
    <property type="entry name" value="CBS DOMAIN-CONTAINING PROTEIN DDB_G0289609"/>
    <property type="match status" value="1"/>
</dbReference>
<dbReference type="AlphaFoldDB" id="A0A7V6A3A7"/>
<keyword evidence="1" id="KW-0677">Repeat</keyword>
<proteinExistence type="predicted"/>
<dbReference type="InterPro" id="IPR046342">
    <property type="entry name" value="CBS_dom_sf"/>
</dbReference>
<keyword evidence="2" id="KW-0129">CBS domain</keyword>
<feature type="domain" description="CBS" evidence="3">
    <location>
        <begin position="98"/>
        <end position="153"/>
    </location>
</feature>
<evidence type="ECO:0000313" key="4">
    <source>
        <dbReference type="EMBL" id="HHS29420.1"/>
    </source>
</evidence>
<evidence type="ECO:0000256" key="2">
    <source>
        <dbReference type="PROSITE-ProRule" id="PRU00703"/>
    </source>
</evidence>
<accession>A0A7V6A3A7</accession>
<dbReference type="InterPro" id="IPR051462">
    <property type="entry name" value="CBS_domain-containing"/>
</dbReference>
<protein>
    <submittedName>
        <fullName evidence="4">CBS domain-containing protein</fullName>
    </submittedName>
</protein>
<dbReference type="SUPFAM" id="SSF54631">
    <property type="entry name" value="CBS-domain pair"/>
    <property type="match status" value="1"/>
</dbReference>
<dbReference type="SMART" id="SM00116">
    <property type="entry name" value="CBS"/>
    <property type="match status" value="2"/>
</dbReference>
<comment type="caution">
    <text evidence="4">The sequence shown here is derived from an EMBL/GenBank/DDBJ whole genome shotgun (WGS) entry which is preliminary data.</text>
</comment>
<evidence type="ECO:0000256" key="1">
    <source>
        <dbReference type="ARBA" id="ARBA00022737"/>
    </source>
</evidence>
<dbReference type="Gene3D" id="3.10.580.10">
    <property type="entry name" value="CBS-domain"/>
    <property type="match status" value="1"/>
</dbReference>
<gene>
    <name evidence="4" type="ORF">ENV52_06940</name>
</gene>
<dbReference type="PANTHER" id="PTHR48108">
    <property type="entry name" value="CBS DOMAIN-CONTAINING PROTEIN CBSX2, CHLOROPLASTIC"/>
    <property type="match status" value="1"/>
</dbReference>
<dbReference type="CDD" id="cd04586">
    <property type="entry name" value="CBS_pair_BON_assoc"/>
    <property type="match status" value="1"/>
</dbReference>
<organism evidence="4">
    <name type="scientific">Desulfobacca acetoxidans</name>
    <dbReference type="NCBI Taxonomy" id="60893"/>
    <lineage>
        <taxon>Bacteria</taxon>
        <taxon>Pseudomonadati</taxon>
        <taxon>Thermodesulfobacteriota</taxon>
        <taxon>Desulfobaccia</taxon>
        <taxon>Desulfobaccales</taxon>
        <taxon>Desulfobaccaceae</taxon>
        <taxon>Desulfobacca</taxon>
    </lineage>
</organism>
<feature type="domain" description="CBS" evidence="3">
    <location>
        <begin position="8"/>
        <end position="65"/>
    </location>
</feature>
<sequence length="153" mass="16459">MLSARDVMTREVVTIDSEASVQDLAKLLEGRRISGVPVLDARGVLVGVVTQSDLVQRSRDLELPPALNILDLHLFLETPSHFQKRLEKLLGNKVKDVMTVNPVTVAPDTPVKEIARLMSEKGVHTLPVVEAGVLVGIVGKLDLIRGLAGSAGE</sequence>
<dbReference type="PROSITE" id="PS51371">
    <property type="entry name" value="CBS"/>
    <property type="match status" value="2"/>
</dbReference>
<dbReference type="Pfam" id="PF00571">
    <property type="entry name" value="CBS"/>
    <property type="match status" value="2"/>
</dbReference>
<name>A0A7V6A3A7_9BACT</name>
<reference evidence="4" key="1">
    <citation type="journal article" date="2020" name="mSystems">
        <title>Genome- and Community-Level Interaction Insights into Carbon Utilization and Element Cycling Functions of Hydrothermarchaeota in Hydrothermal Sediment.</title>
        <authorList>
            <person name="Zhou Z."/>
            <person name="Liu Y."/>
            <person name="Xu W."/>
            <person name="Pan J."/>
            <person name="Luo Z.H."/>
            <person name="Li M."/>
        </authorList>
    </citation>
    <scope>NUCLEOTIDE SEQUENCE [LARGE SCALE GENOMIC DNA]</scope>
    <source>
        <strain evidence="4">SpSt-767</strain>
    </source>
</reference>